<comment type="caution">
    <text evidence="9">The sequence shown here is derived from an EMBL/GenBank/DDBJ whole genome shotgun (WGS) entry which is preliminary data.</text>
</comment>
<dbReference type="Pfam" id="PF14215">
    <property type="entry name" value="bHLH-MYC_N"/>
    <property type="match status" value="1"/>
</dbReference>
<organism evidence="9 10">
    <name type="scientific">Dillenia turbinata</name>
    <dbReference type="NCBI Taxonomy" id="194707"/>
    <lineage>
        <taxon>Eukaryota</taxon>
        <taxon>Viridiplantae</taxon>
        <taxon>Streptophyta</taxon>
        <taxon>Embryophyta</taxon>
        <taxon>Tracheophyta</taxon>
        <taxon>Spermatophyta</taxon>
        <taxon>Magnoliopsida</taxon>
        <taxon>eudicotyledons</taxon>
        <taxon>Gunneridae</taxon>
        <taxon>Pentapetalae</taxon>
        <taxon>Dilleniales</taxon>
        <taxon>Dilleniaceae</taxon>
        <taxon>Dillenia</taxon>
    </lineage>
</organism>
<dbReference type="InterPro" id="IPR025610">
    <property type="entry name" value="MYC/MYB_N"/>
</dbReference>
<evidence type="ECO:0000256" key="3">
    <source>
        <dbReference type="ARBA" id="ARBA00023159"/>
    </source>
</evidence>
<proteinExistence type="predicted"/>
<evidence type="ECO:0000256" key="6">
    <source>
        <dbReference type="SAM" id="Coils"/>
    </source>
</evidence>
<name>A0AAN8VKK6_9MAGN</name>
<feature type="coiled-coil region" evidence="6">
    <location>
        <begin position="461"/>
        <end position="488"/>
    </location>
</feature>
<keyword evidence="3" id="KW-0010">Activator</keyword>
<dbReference type="EMBL" id="JBAMMX010000008">
    <property type="protein sequence ID" value="KAK6935394.1"/>
    <property type="molecule type" value="Genomic_DNA"/>
</dbReference>
<dbReference type="PROSITE" id="PS50888">
    <property type="entry name" value="BHLH"/>
    <property type="match status" value="1"/>
</dbReference>
<evidence type="ECO:0000256" key="2">
    <source>
        <dbReference type="ARBA" id="ARBA00023015"/>
    </source>
</evidence>
<evidence type="ECO:0000256" key="7">
    <source>
        <dbReference type="SAM" id="MobiDB-lite"/>
    </source>
</evidence>
<keyword evidence="6" id="KW-0175">Coiled coil</keyword>
<dbReference type="GO" id="GO:0046983">
    <property type="term" value="F:protein dimerization activity"/>
    <property type="evidence" value="ECO:0007669"/>
    <property type="project" value="InterPro"/>
</dbReference>
<evidence type="ECO:0000259" key="8">
    <source>
        <dbReference type="PROSITE" id="PS50888"/>
    </source>
</evidence>
<sequence length="625" mass="70461">MAGEERGAENLRKKLAAAVRSIQWSYAIFWSISTTQPGVLKWGDGYYNGDIKTRKTVQAVELDADQMGLQRSGQLRELYQSLAAGEANPQARRPSAALSPEDLADTEWFYLVCMSFVFNIGQGLPGRTLATGKPIWLCNAQYADSKIFSRSLLAKSASIQTVACFPSSQGVIELGVTELLLEDPHISQQIETFFLDTPYSIVPQRSNSTGNADPDREIFASNLNPILECEEVKVGSSDSDSEEFRPSQQVEESYMAEGINGGASQLQSRQHMDDEFSACVHNSLNSSDCISQTFANPRRRIPSPRRENVNDSNLLEPQDRNRSKLTSLDLGRDDLHHQSVISLLLKGSNQLTLCQRHRAGTQDSSFLRWKRGLICPKKPIHGSSQFVLKKILFQVAQMHGGCLVNTCQEDDQKDGPWKPEAEDIGRDHLMAERRRERLDERFLELKSLVPSVGKVDKVSILDDTIKYLKELERRVQELESHRESIEIYASAKRKPEDTVERTSDNYGNITRTHSMKPLTNKRKANDICETEGEINKLLRRDYSNEDLRVTVIEEELVIGIRHPWRESLLLEIMDYISHLRLESHSVQSSILDGILSVTIKSKIKGPVQASASTIRQALQKVVCKY</sequence>
<dbReference type="Gene3D" id="4.10.280.10">
    <property type="entry name" value="Helix-loop-helix DNA-binding domain"/>
    <property type="match status" value="1"/>
</dbReference>
<dbReference type="PANTHER" id="PTHR46266:SF3">
    <property type="entry name" value="TRANSCRIPTION FACTOR EGL1"/>
    <property type="match status" value="1"/>
</dbReference>
<feature type="domain" description="BHLH" evidence="8">
    <location>
        <begin position="422"/>
        <end position="471"/>
    </location>
</feature>
<dbReference type="Pfam" id="PF22754">
    <property type="entry name" value="bHLH-TF_ACT-like_plant"/>
    <property type="match status" value="1"/>
</dbReference>
<dbReference type="Proteomes" id="UP001370490">
    <property type="component" value="Unassembled WGS sequence"/>
</dbReference>
<dbReference type="SUPFAM" id="SSF47459">
    <property type="entry name" value="HLH, helix-loop-helix DNA-binding domain"/>
    <property type="match status" value="1"/>
</dbReference>
<dbReference type="GO" id="GO:0005634">
    <property type="term" value="C:nucleus"/>
    <property type="evidence" value="ECO:0007669"/>
    <property type="project" value="UniProtKB-SubCell"/>
</dbReference>
<protein>
    <submittedName>
        <fullName evidence="9">Myc-type, basic helix-loop-helix (BHLH) domain</fullName>
    </submittedName>
</protein>
<dbReference type="AlphaFoldDB" id="A0AAN8VKK6"/>
<keyword evidence="4" id="KW-0804">Transcription</keyword>
<dbReference type="InterPro" id="IPR054502">
    <property type="entry name" value="bHLH-TF_ACT-like_plant"/>
</dbReference>
<reference evidence="9 10" key="1">
    <citation type="submission" date="2023-12" db="EMBL/GenBank/DDBJ databases">
        <title>A high-quality genome assembly for Dillenia turbinata (Dilleniales).</title>
        <authorList>
            <person name="Chanderbali A."/>
        </authorList>
    </citation>
    <scope>NUCLEOTIDE SEQUENCE [LARGE SCALE GENOMIC DNA]</scope>
    <source>
        <strain evidence="9">LSX21</strain>
        <tissue evidence="9">Leaf</tissue>
    </source>
</reference>
<gene>
    <name evidence="9" type="ORF">RJ641_035549</name>
</gene>
<comment type="subcellular location">
    <subcellularLocation>
        <location evidence="1">Nucleus</location>
    </subcellularLocation>
</comment>
<evidence type="ECO:0000256" key="1">
    <source>
        <dbReference type="ARBA" id="ARBA00004123"/>
    </source>
</evidence>
<dbReference type="GO" id="GO:0080090">
    <property type="term" value="P:regulation of primary metabolic process"/>
    <property type="evidence" value="ECO:0007669"/>
    <property type="project" value="UniProtKB-ARBA"/>
</dbReference>
<dbReference type="SMART" id="SM00353">
    <property type="entry name" value="HLH"/>
    <property type="match status" value="1"/>
</dbReference>
<dbReference type="Pfam" id="PF00010">
    <property type="entry name" value="HLH"/>
    <property type="match status" value="1"/>
</dbReference>
<evidence type="ECO:0000256" key="5">
    <source>
        <dbReference type="ARBA" id="ARBA00023242"/>
    </source>
</evidence>
<evidence type="ECO:0000313" key="10">
    <source>
        <dbReference type="Proteomes" id="UP001370490"/>
    </source>
</evidence>
<keyword evidence="5" id="KW-0539">Nucleus</keyword>
<dbReference type="InterPro" id="IPR036638">
    <property type="entry name" value="HLH_DNA-bd_sf"/>
</dbReference>
<keyword evidence="2" id="KW-0805">Transcription regulation</keyword>
<dbReference type="PANTHER" id="PTHR46266">
    <property type="entry name" value="TRANSCRIPTION FACTOR TT8"/>
    <property type="match status" value="1"/>
</dbReference>
<keyword evidence="10" id="KW-1185">Reference proteome</keyword>
<evidence type="ECO:0000313" key="9">
    <source>
        <dbReference type="EMBL" id="KAK6935394.1"/>
    </source>
</evidence>
<dbReference type="InterPro" id="IPR011598">
    <property type="entry name" value="bHLH_dom"/>
</dbReference>
<feature type="region of interest" description="Disordered" evidence="7">
    <location>
        <begin position="295"/>
        <end position="322"/>
    </location>
</feature>
<evidence type="ECO:0000256" key="4">
    <source>
        <dbReference type="ARBA" id="ARBA00023163"/>
    </source>
</evidence>
<accession>A0AAN8VKK6</accession>